<reference evidence="2 3" key="1">
    <citation type="submission" date="2019-06" db="EMBL/GenBank/DDBJ databases">
        <title>Wine fermentation using esterase from Monascus purpureus.</title>
        <authorList>
            <person name="Geng C."/>
            <person name="Zhang Y."/>
        </authorList>
    </citation>
    <scope>NUCLEOTIDE SEQUENCE [LARGE SCALE GENOMIC DNA]</scope>
    <source>
        <strain evidence="2">HQ1</strain>
    </source>
</reference>
<name>A0A507R0R7_MONPU</name>
<dbReference type="EMBL" id="VIFY01000032">
    <property type="protein sequence ID" value="TQB74379.1"/>
    <property type="molecule type" value="Genomic_DNA"/>
</dbReference>
<sequence length="198" mass="20982">MSTATSKVTPKDSSEIPSTDAHFIFECVRQLDTNGCVDLGSVAQSMGYTNVASVGNRFRLLRKRYNLRLECKNTGNTNRSKGTSGGPVKSKDVSDSSSDPADDTSTSPKKPRGRKLDSKPIPASGPDGGSEVIAARKAKSNRNRKGVAPIQSKAISDEADADSQSRGEISPALLYAIDVATAEEEAKEAKDESTSEAE</sequence>
<feature type="compositionally biased region" description="Low complexity" evidence="1">
    <location>
        <begin position="95"/>
        <end position="108"/>
    </location>
</feature>
<proteinExistence type="predicted"/>
<feature type="region of interest" description="Disordered" evidence="1">
    <location>
        <begin position="72"/>
        <end position="168"/>
    </location>
</feature>
<comment type="caution">
    <text evidence="2">The sequence shown here is derived from an EMBL/GenBank/DDBJ whole genome shotgun (WGS) entry which is preliminary data.</text>
</comment>
<evidence type="ECO:0000313" key="3">
    <source>
        <dbReference type="Proteomes" id="UP000319663"/>
    </source>
</evidence>
<feature type="compositionally biased region" description="Polar residues" evidence="1">
    <location>
        <begin position="73"/>
        <end position="82"/>
    </location>
</feature>
<dbReference type="OrthoDB" id="5421770at2759"/>
<keyword evidence="3" id="KW-1185">Reference proteome</keyword>
<protein>
    <submittedName>
        <fullName evidence="2">Uncharacterized protein</fullName>
    </submittedName>
</protein>
<gene>
    <name evidence="2" type="ORF">MPDQ_004872</name>
</gene>
<evidence type="ECO:0000256" key="1">
    <source>
        <dbReference type="SAM" id="MobiDB-lite"/>
    </source>
</evidence>
<dbReference type="AlphaFoldDB" id="A0A507R0R7"/>
<evidence type="ECO:0000313" key="2">
    <source>
        <dbReference type="EMBL" id="TQB74379.1"/>
    </source>
</evidence>
<accession>A0A507R0R7</accession>
<dbReference type="Proteomes" id="UP000319663">
    <property type="component" value="Unassembled WGS sequence"/>
</dbReference>
<feature type="compositionally biased region" description="Basic residues" evidence="1">
    <location>
        <begin position="136"/>
        <end position="145"/>
    </location>
</feature>
<organism evidence="2 3">
    <name type="scientific">Monascus purpureus</name>
    <name type="common">Red mold</name>
    <name type="synonym">Monascus anka</name>
    <dbReference type="NCBI Taxonomy" id="5098"/>
    <lineage>
        <taxon>Eukaryota</taxon>
        <taxon>Fungi</taxon>
        <taxon>Dikarya</taxon>
        <taxon>Ascomycota</taxon>
        <taxon>Pezizomycotina</taxon>
        <taxon>Eurotiomycetes</taxon>
        <taxon>Eurotiomycetidae</taxon>
        <taxon>Eurotiales</taxon>
        <taxon>Aspergillaceae</taxon>
        <taxon>Monascus</taxon>
    </lineage>
</organism>